<gene>
    <name evidence="1" type="ORF">ACFSR2_14055</name>
</gene>
<accession>A0ABW5JAC2</accession>
<organism evidence="1 2">
    <name type="scientific">Emticicia soli</name>
    <dbReference type="NCBI Taxonomy" id="2027878"/>
    <lineage>
        <taxon>Bacteria</taxon>
        <taxon>Pseudomonadati</taxon>
        <taxon>Bacteroidota</taxon>
        <taxon>Cytophagia</taxon>
        <taxon>Cytophagales</taxon>
        <taxon>Leadbetterellaceae</taxon>
        <taxon>Emticicia</taxon>
    </lineage>
</organism>
<protein>
    <submittedName>
        <fullName evidence="1">Nucleoside triphosphate pyrophosphohydrolase family protein</fullName>
    </submittedName>
</protein>
<dbReference type="Gene3D" id="1.10.3420.10">
    <property type="entry name" value="putative ntp pyrophosphohydrolase like domain"/>
    <property type="match status" value="1"/>
</dbReference>
<dbReference type="RefSeq" id="WP_340239838.1">
    <property type="nucleotide sequence ID" value="NZ_JBBEWC010000015.1"/>
</dbReference>
<dbReference type="InterPro" id="IPR033653">
    <property type="entry name" value="NTP-PPase_DR2231-like"/>
</dbReference>
<dbReference type="InterPro" id="IPR023292">
    <property type="entry name" value="NTP_PyroPHydrolase-like_dom_sf"/>
</dbReference>
<comment type="caution">
    <text evidence="1">The sequence shown here is derived from an EMBL/GenBank/DDBJ whole genome shotgun (WGS) entry which is preliminary data.</text>
</comment>
<keyword evidence="2" id="KW-1185">Reference proteome</keyword>
<evidence type="ECO:0000313" key="2">
    <source>
        <dbReference type="Proteomes" id="UP001597510"/>
    </source>
</evidence>
<reference evidence="2" key="1">
    <citation type="journal article" date="2019" name="Int. J. Syst. Evol. Microbiol.">
        <title>The Global Catalogue of Microorganisms (GCM) 10K type strain sequencing project: providing services to taxonomists for standard genome sequencing and annotation.</title>
        <authorList>
            <consortium name="The Broad Institute Genomics Platform"/>
            <consortium name="The Broad Institute Genome Sequencing Center for Infectious Disease"/>
            <person name="Wu L."/>
            <person name="Ma J."/>
        </authorList>
    </citation>
    <scope>NUCLEOTIDE SEQUENCE [LARGE SCALE GENOMIC DNA]</scope>
    <source>
        <strain evidence="2">KCTC 52344</strain>
    </source>
</reference>
<name>A0ABW5JAC2_9BACT</name>
<dbReference type="CDD" id="cd11530">
    <property type="entry name" value="NTP-PPase_DR2231_like"/>
    <property type="match status" value="1"/>
</dbReference>
<dbReference type="InterPro" id="IPR021130">
    <property type="entry name" value="PRib-ATP_PPHydrolase-like"/>
</dbReference>
<dbReference type="Proteomes" id="UP001597510">
    <property type="component" value="Unassembled WGS sequence"/>
</dbReference>
<dbReference type="EMBL" id="JBHULC010000012">
    <property type="protein sequence ID" value="MFD2522018.1"/>
    <property type="molecule type" value="Genomic_DNA"/>
</dbReference>
<proteinExistence type="predicted"/>
<sequence>MQVLDCLNQVADFHRTFQHPILETPQIPSKQRCNLRVALIAEELRELEEAIESKDIVGVADALADIQYVLSGAVLEFGLGEKFRELFDEVQRSNMSKACATLAEAEETMKHYAEKGTESYYKEIEGKFLVYRTSDDKTLKNINYSPADLEGILNVKAE</sequence>
<evidence type="ECO:0000313" key="1">
    <source>
        <dbReference type="EMBL" id="MFD2522018.1"/>
    </source>
</evidence>
<dbReference type="Pfam" id="PF01503">
    <property type="entry name" value="PRA-PH"/>
    <property type="match status" value="1"/>
</dbReference>